<feature type="transmembrane region" description="Helical" evidence="1">
    <location>
        <begin position="250"/>
        <end position="270"/>
    </location>
</feature>
<dbReference type="AlphaFoldDB" id="A0A1H9UQ21"/>
<feature type="transmembrane region" description="Helical" evidence="1">
    <location>
        <begin position="224"/>
        <end position="244"/>
    </location>
</feature>
<feature type="transmembrane region" description="Helical" evidence="1">
    <location>
        <begin position="18"/>
        <end position="35"/>
    </location>
</feature>
<keyword evidence="1" id="KW-0472">Membrane</keyword>
<feature type="transmembrane region" description="Helical" evidence="1">
    <location>
        <begin position="163"/>
        <end position="184"/>
    </location>
</feature>
<feature type="transmembrane region" description="Helical" evidence="1">
    <location>
        <begin position="190"/>
        <end position="212"/>
    </location>
</feature>
<keyword evidence="1" id="KW-1133">Transmembrane helix</keyword>
<dbReference type="Proteomes" id="UP000199503">
    <property type="component" value="Unassembled WGS sequence"/>
</dbReference>
<evidence type="ECO:0000256" key="1">
    <source>
        <dbReference type="SAM" id="Phobius"/>
    </source>
</evidence>
<organism evidence="2 3">
    <name type="scientific">Lentzea albida</name>
    <dbReference type="NCBI Taxonomy" id="65499"/>
    <lineage>
        <taxon>Bacteria</taxon>
        <taxon>Bacillati</taxon>
        <taxon>Actinomycetota</taxon>
        <taxon>Actinomycetes</taxon>
        <taxon>Pseudonocardiales</taxon>
        <taxon>Pseudonocardiaceae</taxon>
        <taxon>Lentzea</taxon>
    </lineage>
</organism>
<dbReference type="STRING" id="65499.SAMN04488000_11673"/>
<dbReference type="EMBL" id="FOFV01000016">
    <property type="protein sequence ID" value="SES11630.1"/>
    <property type="molecule type" value="Genomic_DNA"/>
</dbReference>
<feature type="transmembrane region" description="Helical" evidence="1">
    <location>
        <begin position="110"/>
        <end position="130"/>
    </location>
</feature>
<keyword evidence="1" id="KW-0812">Transmembrane</keyword>
<name>A0A1H9UQ21_9PSEU</name>
<sequence length="290" mass="29618">MLEGVTGERFRRRGVTQAVAGLGLLAWVVVVAAVVETGNPPVLVATAASGGLVCLCVLAGGLVAARVADAAAAARVRHVFVVLEGTALALFFPFYWFASGVEPVGEPGAFALGVVLVLAVPVVIALVLALRSSLAVHRFVVGEFGPLVPDSAAPAVVPRIRALGTLLVVAGAVLSVAVVVLALVSPSQWALLEVFGLVVTLTPVVLGLSLVRVEDVYSARRRNVGAYVVVPAAAGYAAAKLASIGGSSGMLFGALVFGAIVLLVGANLVVREFTGEWDRSWRAASRGRPS</sequence>
<feature type="transmembrane region" description="Helical" evidence="1">
    <location>
        <begin position="79"/>
        <end position="98"/>
    </location>
</feature>
<reference evidence="3" key="1">
    <citation type="submission" date="2016-10" db="EMBL/GenBank/DDBJ databases">
        <authorList>
            <person name="Varghese N."/>
            <person name="Submissions S."/>
        </authorList>
    </citation>
    <scope>NUCLEOTIDE SEQUENCE [LARGE SCALE GENOMIC DNA]</scope>
    <source>
        <strain evidence="3">DSM 44437</strain>
    </source>
</reference>
<protein>
    <submittedName>
        <fullName evidence="2">Uncharacterized protein</fullName>
    </submittedName>
</protein>
<feature type="transmembrane region" description="Helical" evidence="1">
    <location>
        <begin position="41"/>
        <end position="67"/>
    </location>
</feature>
<evidence type="ECO:0000313" key="2">
    <source>
        <dbReference type="EMBL" id="SES11630.1"/>
    </source>
</evidence>
<proteinExistence type="predicted"/>
<keyword evidence="3" id="KW-1185">Reference proteome</keyword>
<evidence type="ECO:0000313" key="3">
    <source>
        <dbReference type="Proteomes" id="UP000199503"/>
    </source>
</evidence>
<gene>
    <name evidence="2" type="ORF">SAMN04488000_11673</name>
</gene>
<accession>A0A1H9UQ21</accession>